<evidence type="ECO:0000313" key="1">
    <source>
        <dbReference type="EMBL" id="ORV65707.1"/>
    </source>
</evidence>
<sequence length="149" mass="17308">MSKVALTTELPMSAEAAAALARKPATTTYVLSPILRFYHLQFPEHFEVGTQASGRLWWFGVIPTWTHHLTIKQLDATEIYTNEHGGPVRTWNHRLTFEPIDEHHCRYTDEIETDDGLRGAPTRLFIKLVFRHRHRRWHRLAQQLSTTPG</sequence>
<dbReference type="SUPFAM" id="SSF55961">
    <property type="entry name" value="Bet v1-like"/>
    <property type="match status" value="1"/>
</dbReference>
<dbReference type="Proteomes" id="UP000193738">
    <property type="component" value="Unassembled WGS sequence"/>
</dbReference>
<dbReference type="Gene3D" id="3.30.530.20">
    <property type="match status" value="1"/>
</dbReference>
<accession>A0A1X1V9F8</accession>
<dbReference type="EMBL" id="LQOX01000121">
    <property type="protein sequence ID" value="ORV65707.1"/>
    <property type="molecule type" value="Genomic_DNA"/>
</dbReference>
<name>A0A1X1V9F8_MYCGS</name>
<dbReference type="InterPro" id="IPR023393">
    <property type="entry name" value="START-like_dom_sf"/>
</dbReference>
<keyword evidence="2" id="KW-1185">Reference proteome</keyword>
<dbReference type="STRING" id="1777.AWC07_13230"/>
<dbReference type="RefSeq" id="WP_036411296.1">
    <property type="nucleotide sequence ID" value="NZ_LQOX01000121.1"/>
</dbReference>
<gene>
    <name evidence="1" type="ORF">AWC07_13230</name>
</gene>
<evidence type="ECO:0000313" key="2">
    <source>
        <dbReference type="Proteomes" id="UP000193738"/>
    </source>
</evidence>
<evidence type="ECO:0008006" key="3">
    <source>
        <dbReference type="Google" id="ProtNLM"/>
    </source>
</evidence>
<protein>
    <recommendedName>
        <fullName evidence="3">Polyketide cyclase / dehydrase and lipid transport</fullName>
    </recommendedName>
</protein>
<comment type="caution">
    <text evidence="1">The sequence shown here is derived from an EMBL/GenBank/DDBJ whole genome shotgun (WGS) entry which is preliminary data.</text>
</comment>
<dbReference type="AlphaFoldDB" id="A0A1X1V9F8"/>
<proteinExistence type="predicted"/>
<reference evidence="1 2" key="1">
    <citation type="submission" date="2016-01" db="EMBL/GenBank/DDBJ databases">
        <title>The new phylogeny of the genus Mycobacterium.</title>
        <authorList>
            <person name="Tarcisio F."/>
            <person name="Conor M."/>
            <person name="Antonella G."/>
            <person name="Elisabetta G."/>
            <person name="Giulia F.S."/>
            <person name="Sara T."/>
            <person name="Anna F."/>
            <person name="Clotilde B."/>
            <person name="Roberto B."/>
            <person name="Veronica D.S."/>
            <person name="Fabio R."/>
            <person name="Monica P."/>
            <person name="Olivier J."/>
            <person name="Enrico T."/>
            <person name="Nicola S."/>
        </authorList>
    </citation>
    <scope>NUCLEOTIDE SEQUENCE [LARGE SCALE GENOMIC DNA]</scope>
    <source>
        <strain evidence="1 2">DSM 43505</strain>
    </source>
</reference>
<organism evidence="1 2">
    <name type="scientific">Mycobacterium gastri</name>
    <dbReference type="NCBI Taxonomy" id="1777"/>
    <lineage>
        <taxon>Bacteria</taxon>
        <taxon>Bacillati</taxon>
        <taxon>Actinomycetota</taxon>
        <taxon>Actinomycetes</taxon>
        <taxon>Mycobacteriales</taxon>
        <taxon>Mycobacteriaceae</taxon>
        <taxon>Mycobacterium</taxon>
    </lineage>
</organism>